<name>A6TKD8_ALKMQ</name>
<reference evidence="2" key="1">
    <citation type="submission" date="2007-06" db="EMBL/GenBank/DDBJ databases">
        <title>Complete sequence of Alkaliphilus metalliredigens QYMF.</title>
        <authorList>
            <consortium name="US DOE Joint Genome Institute"/>
            <person name="Copeland A."/>
            <person name="Lucas S."/>
            <person name="Lapidus A."/>
            <person name="Barry K."/>
            <person name="Detter J.C."/>
            <person name="Glavina del Rio T."/>
            <person name="Hammon N."/>
            <person name="Israni S."/>
            <person name="Dalin E."/>
            <person name="Tice H."/>
            <person name="Pitluck S."/>
            <person name="Chertkov O."/>
            <person name="Brettin T."/>
            <person name="Bruce D."/>
            <person name="Han C."/>
            <person name="Schmutz J."/>
            <person name="Larimer F."/>
            <person name="Land M."/>
            <person name="Hauser L."/>
            <person name="Kyrpides N."/>
            <person name="Mikhailova N."/>
            <person name="Ye Q."/>
            <person name="Zhou J."/>
            <person name="Fields M."/>
            <person name="Richardson P."/>
        </authorList>
    </citation>
    <scope>NUCLEOTIDE SEQUENCE</scope>
    <source>
        <strain evidence="2">QYMF</strain>
    </source>
</reference>
<dbReference type="STRING" id="293826.Amet_0428"/>
<dbReference type="AlphaFoldDB" id="A6TKD8"/>
<proteinExistence type="predicted"/>
<dbReference type="RefSeq" id="WP_011971564.1">
    <property type="nucleotide sequence ID" value="NC_009633.1"/>
</dbReference>
<dbReference type="EMBL" id="CP000724">
    <property type="protein sequence ID" value="ABR50427.1"/>
    <property type="molecule type" value="Genomic_DNA"/>
</dbReference>
<keyword evidence="1" id="KW-0472">Membrane</keyword>
<evidence type="ECO:0000256" key="1">
    <source>
        <dbReference type="SAM" id="Phobius"/>
    </source>
</evidence>
<dbReference type="EMBL" id="CP000724">
    <property type="protein sequence ID" value="ABR48128.1"/>
    <property type="molecule type" value="Genomic_DNA"/>
</dbReference>
<dbReference type="Proteomes" id="UP000001572">
    <property type="component" value="Chromosome"/>
</dbReference>
<dbReference type="KEGG" id="amt:Amet_1965"/>
<dbReference type="EMBL" id="CP000724">
    <property type="protein sequence ID" value="ABR46656.1"/>
    <property type="molecule type" value="Genomic_DNA"/>
</dbReference>
<keyword evidence="5" id="KW-1185">Reference proteome</keyword>
<keyword evidence="1" id="KW-1133">Transmembrane helix</keyword>
<sequence>MFRIVSAFISFPWIGYLLGETTGAFIGLILAVLYIPIEKFQGKPKEKKEVSAEKVKLTGFPKFARILLIVSFTFTTLVMLLIYL</sequence>
<dbReference type="KEGG" id="amt:Amet_0428"/>
<evidence type="ECO:0000313" key="5">
    <source>
        <dbReference type="Proteomes" id="UP000001572"/>
    </source>
</evidence>
<gene>
    <name evidence="2" type="ordered locus">Amet_0428</name>
    <name evidence="3" type="ordered locus">Amet_1965</name>
    <name evidence="4" type="ordered locus">Amet_4353</name>
</gene>
<dbReference type="HOGENOM" id="CLU_2520277_0_0_9"/>
<reference evidence="5" key="2">
    <citation type="journal article" date="2016" name="Genome Announc.">
        <title>Complete genome sequence of Alkaliphilus metalliredigens strain QYMF, an alkaliphilic and metal-reducing bacterium isolated from borax-contaminated leachate ponds.</title>
        <authorList>
            <person name="Hwang C."/>
            <person name="Copeland A."/>
            <person name="Lucas S."/>
            <person name="Lapidus A."/>
            <person name="Barry K."/>
            <person name="Detter J.C."/>
            <person name="Glavina Del Rio T."/>
            <person name="Hammon N."/>
            <person name="Israni S."/>
            <person name="Dalin E."/>
            <person name="Tice H."/>
            <person name="Pitluck S."/>
            <person name="Chertkov O."/>
            <person name="Brettin T."/>
            <person name="Bruce D."/>
            <person name="Han C."/>
            <person name="Schmutz J."/>
            <person name="Larimer F."/>
            <person name="Land M.L."/>
            <person name="Hauser L."/>
            <person name="Kyrpides N."/>
            <person name="Mikhailova N."/>
            <person name="Ye Q."/>
            <person name="Zhou J."/>
            <person name="Richardson P."/>
            <person name="Fields M.W."/>
        </authorList>
    </citation>
    <scope>NUCLEOTIDE SEQUENCE [LARGE SCALE GENOMIC DNA]</scope>
    <source>
        <strain evidence="5">QYMF</strain>
    </source>
</reference>
<keyword evidence="1" id="KW-0812">Transmembrane</keyword>
<feature type="transmembrane region" description="Helical" evidence="1">
    <location>
        <begin position="63"/>
        <end position="83"/>
    </location>
</feature>
<accession>A6TKD8</accession>
<protein>
    <submittedName>
        <fullName evidence="2">Uncharacterized protein</fullName>
    </submittedName>
</protein>
<organism evidence="2 5">
    <name type="scientific">Alkaliphilus metalliredigens (strain QYMF)</name>
    <dbReference type="NCBI Taxonomy" id="293826"/>
    <lineage>
        <taxon>Bacteria</taxon>
        <taxon>Bacillati</taxon>
        <taxon>Bacillota</taxon>
        <taxon>Clostridia</taxon>
        <taxon>Peptostreptococcales</taxon>
        <taxon>Natronincolaceae</taxon>
        <taxon>Alkaliphilus</taxon>
    </lineage>
</organism>
<feature type="transmembrane region" description="Helical" evidence="1">
    <location>
        <begin position="13"/>
        <end position="37"/>
    </location>
</feature>
<evidence type="ECO:0000313" key="2">
    <source>
        <dbReference type="EMBL" id="ABR46656.1"/>
    </source>
</evidence>
<evidence type="ECO:0000313" key="3">
    <source>
        <dbReference type="EMBL" id="ABR48128.1"/>
    </source>
</evidence>
<evidence type="ECO:0000313" key="4">
    <source>
        <dbReference type="EMBL" id="ABR50427.1"/>
    </source>
</evidence>
<dbReference type="KEGG" id="amt:Amet_4353"/>